<name>A0A0E1EKY2_STRAG</name>
<dbReference type="InterPro" id="IPR001466">
    <property type="entry name" value="Beta-lactam-related"/>
</dbReference>
<proteinExistence type="predicted"/>
<dbReference type="GO" id="GO:0016787">
    <property type="term" value="F:hydrolase activity"/>
    <property type="evidence" value="ECO:0007669"/>
    <property type="project" value="UniProtKB-KW"/>
</dbReference>
<dbReference type="InterPro" id="IPR012338">
    <property type="entry name" value="Beta-lactam/transpept-like"/>
</dbReference>
<dbReference type="PANTHER" id="PTHR46825:SF9">
    <property type="entry name" value="BETA-LACTAMASE-RELATED DOMAIN-CONTAINING PROTEIN"/>
    <property type="match status" value="1"/>
</dbReference>
<keyword evidence="1" id="KW-1133">Transmembrane helix</keyword>
<feature type="domain" description="Beta-lactamase-related" evidence="2">
    <location>
        <begin position="44"/>
        <end position="250"/>
    </location>
</feature>
<dbReference type="Proteomes" id="UP000093122">
    <property type="component" value="Unassembled WGS sequence"/>
</dbReference>
<dbReference type="Pfam" id="PF00144">
    <property type="entry name" value="Beta-lactamase"/>
    <property type="match status" value="1"/>
</dbReference>
<evidence type="ECO:0000256" key="1">
    <source>
        <dbReference type="SAM" id="Phobius"/>
    </source>
</evidence>
<dbReference type="EMBL" id="MAWT01000033">
    <property type="protein sequence ID" value="OCM71312.1"/>
    <property type="molecule type" value="Genomic_DNA"/>
</dbReference>
<dbReference type="KEGG" id="sage:EN72_04025"/>
<reference evidence="3 5" key="1">
    <citation type="journal article" date="2015" name="PLoS ONE">
        <title>Genomic analysis reveals the molecular basis for capsule loss in the group B streptococcus population.</title>
        <authorList>
            <consortium name="DEVANI Consortium"/>
            <person name="Rosini R."/>
            <person name="Campisi E."/>
            <person name="De Chiara M."/>
            <person name="Tettelin H."/>
            <person name="Rinaudo D."/>
            <person name="Toniolo C."/>
            <person name="Metruccio M."/>
            <person name="Guidotti S."/>
            <person name="Sorensen U.B."/>
            <person name="Kilian M."/>
            <person name="Ramirez M."/>
            <person name="Janulczyk R."/>
            <person name="Donati C."/>
            <person name="Grandi G."/>
            <person name="Margarit I."/>
        </authorList>
    </citation>
    <scope>NUCLEOTIDE SEQUENCE [LARGE SCALE GENOMIC DNA]</scope>
    <source>
        <strain evidence="3 5">ES-PW-063</strain>
    </source>
</reference>
<dbReference type="SUPFAM" id="SSF56601">
    <property type="entry name" value="beta-lactamase/transpeptidase-like"/>
    <property type="match status" value="1"/>
</dbReference>
<dbReference type="Gene3D" id="3.40.710.10">
    <property type="entry name" value="DD-peptidase/beta-lactamase superfamily"/>
    <property type="match status" value="1"/>
</dbReference>
<keyword evidence="4" id="KW-0378">Hydrolase</keyword>
<dbReference type="MEROPS" id="S12.A21"/>
<organism evidence="4 6">
    <name type="scientific">Streptococcus agalactiae</name>
    <dbReference type="NCBI Taxonomy" id="1311"/>
    <lineage>
        <taxon>Bacteria</taxon>
        <taxon>Bacillati</taxon>
        <taxon>Bacillota</taxon>
        <taxon>Bacilli</taxon>
        <taxon>Lactobacillales</taxon>
        <taxon>Streptococcaceae</taxon>
        <taxon>Streptococcus</taxon>
    </lineage>
</organism>
<dbReference type="InterPro" id="IPR050491">
    <property type="entry name" value="AmpC-like"/>
</dbReference>
<evidence type="ECO:0000313" key="4">
    <source>
        <dbReference type="EMBL" id="OCM71312.1"/>
    </source>
</evidence>
<dbReference type="RefSeq" id="WP_000251794.1">
    <property type="nucleotide sequence ID" value="NZ_AP018935.1"/>
</dbReference>
<evidence type="ECO:0000313" key="5">
    <source>
        <dbReference type="Proteomes" id="UP000035174"/>
    </source>
</evidence>
<keyword evidence="1" id="KW-0472">Membrane</keyword>
<accession>A0A0E1EKY2</accession>
<comment type="caution">
    <text evidence="4">The sequence shown here is derived from an EMBL/GenBank/DDBJ whole genome shotgun (WGS) entry which is preliminary data.</text>
</comment>
<evidence type="ECO:0000259" key="2">
    <source>
        <dbReference type="Pfam" id="PF00144"/>
    </source>
</evidence>
<dbReference type="PROSITE" id="PS51257">
    <property type="entry name" value="PROKAR_LIPOPROTEIN"/>
    <property type="match status" value="1"/>
</dbReference>
<evidence type="ECO:0000313" key="6">
    <source>
        <dbReference type="Proteomes" id="UP000093122"/>
    </source>
</evidence>
<dbReference type="EMBL" id="LCVB01000032">
    <property type="protein sequence ID" value="KLJ28412.1"/>
    <property type="molecule type" value="Genomic_DNA"/>
</dbReference>
<protein>
    <submittedName>
        <fullName evidence="3">Beta-lactamase</fullName>
    </submittedName>
    <submittedName>
        <fullName evidence="4">Serine hydrolase</fullName>
    </submittedName>
</protein>
<sequence length="383" mass="44517">MVRKFLKSLLSLFLIAVIATGISVACFFFIPENKGNITPILLHRFMRKNNVNGMMIVSDNTGKPITISHGINRGEVETDIENNKLFPMASLQKLMTGIIIQRLIDQDVLSEDDRLSQFFPQVKGSNSITIHQLLTHTSGLREKGVKVSPYLKNEREQLQFCLKHYNFVNKKSWYYSNINFSFLTGIATQVTGRTYAELVDDVIKNPLRLDDTQSYQSVVNHDLVSPMRKNGKLNKINIFNQVSTAYGAGDFFTTPLNFWVLMRSFSKGYFFPTDEYTKHQNDAISHYYGGLYMHGRIVNSNGTFFQYSSFGYADLKTHDTMVLFMNNKVYSDASHVAPKAFEYYQKFMFLNKIFHLVFYFVFSFFLMLLIRHSFRKRRYKKRL</sequence>
<dbReference type="Proteomes" id="UP000035174">
    <property type="component" value="Unassembled WGS sequence"/>
</dbReference>
<reference evidence="4 6" key="2">
    <citation type="journal article" date="2016" name="Sci. Rep.">
        <title>Serotype IV Streptococcus agalactiae ST-452 has arisen from large genomic recombination events between CC23 and the hypervirulent CC17 lineages.</title>
        <authorList>
            <person name="Campisi E."/>
            <person name="Rinaudo C.D."/>
            <person name="Donati C."/>
            <person name="Barucco M."/>
            <person name="Torricelli G."/>
            <person name="Edwards M.S."/>
            <person name="Baker C.J."/>
            <person name="Margarit I."/>
            <person name="Rosini R."/>
        </authorList>
    </citation>
    <scope>NUCLEOTIDE SEQUENCE [LARGE SCALE GENOMIC DNA]</scope>
    <source>
        <strain evidence="4 6">CZ-PW-140</strain>
    </source>
</reference>
<keyword evidence="1" id="KW-0812">Transmembrane</keyword>
<evidence type="ECO:0000313" key="3">
    <source>
        <dbReference type="EMBL" id="KLJ28412.1"/>
    </source>
</evidence>
<dbReference type="PANTHER" id="PTHR46825">
    <property type="entry name" value="D-ALANYL-D-ALANINE-CARBOXYPEPTIDASE/ENDOPEPTIDASE AMPH"/>
    <property type="match status" value="1"/>
</dbReference>
<gene>
    <name evidence="4" type="ORF">AX245_05690</name>
    <name evidence="3" type="ORF">WA45_09040</name>
</gene>
<dbReference type="AlphaFoldDB" id="A0A0E1EKY2"/>
<feature type="transmembrane region" description="Helical" evidence="1">
    <location>
        <begin position="353"/>
        <end position="374"/>
    </location>
</feature>